<dbReference type="AlphaFoldDB" id="A0A378F9J6"/>
<name>A0A378F9J6_KLEPN</name>
<accession>A0A378F9J6</accession>
<evidence type="ECO:0000313" key="2">
    <source>
        <dbReference type="Proteomes" id="UP000255167"/>
    </source>
</evidence>
<sequence>MCDQAFNPPSTSSPVPEICPAAGLARKVTARGDVFRLAVVADRNHLALGFRLFSVFRVHIAVGRPWMDKVNGDPARA</sequence>
<protein>
    <submittedName>
        <fullName evidence="1">Uncharacterized protein</fullName>
    </submittedName>
</protein>
<proteinExistence type="predicted"/>
<dbReference type="EMBL" id="UGNC01000004">
    <property type="protein sequence ID" value="STW40723.1"/>
    <property type="molecule type" value="Genomic_DNA"/>
</dbReference>
<evidence type="ECO:0000313" key="1">
    <source>
        <dbReference type="EMBL" id="STW40723.1"/>
    </source>
</evidence>
<reference evidence="1 2" key="1">
    <citation type="submission" date="2018-06" db="EMBL/GenBank/DDBJ databases">
        <authorList>
            <consortium name="Pathogen Informatics"/>
            <person name="Doyle S."/>
        </authorList>
    </citation>
    <scope>NUCLEOTIDE SEQUENCE [LARGE SCALE GENOMIC DNA]</scope>
    <source>
        <strain evidence="1 2">NCTC9617</strain>
    </source>
</reference>
<gene>
    <name evidence="1" type="ORF">NCTC9617_02267</name>
</gene>
<organism evidence="1 2">
    <name type="scientific">Klebsiella pneumoniae</name>
    <dbReference type="NCBI Taxonomy" id="573"/>
    <lineage>
        <taxon>Bacteria</taxon>
        <taxon>Pseudomonadati</taxon>
        <taxon>Pseudomonadota</taxon>
        <taxon>Gammaproteobacteria</taxon>
        <taxon>Enterobacterales</taxon>
        <taxon>Enterobacteriaceae</taxon>
        <taxon>Klebsiella/Raoultella group</taxon>
        <taxon>Klebsiella</taxon>
        <taxon>Klebsiella pneumoniae complex</taxon>
    </lineage>
</organism>
<dbReference type="Proteomes" id="UP000255167">
    <property type="component" value="Unassembled WGS sequence"/>
</dbReference>